<dbReference type="AlphaFoldDB" id="A0A514LLK4"/>
<name>A0A514LLK4_9BACI</name>
<organism evidence="1 2">
    <name type="scientific">Salicibibacter halophilus</name>
    <dbReference type="NCBI Taxonomy" id="2502791"/>
    <lineage>
        <taxon>Bacteria</taxon>
        <taxon>Bacillati</taxon>
        <taxon>Bacillota</taxon>
        <taxon>Bacilli</taxon>
        <taxon>Bacillales</taxon>
        <taxon>Bacillaceae</taxon>
        <taxon>Salicibibacter</taxon>
    </lineage>
</organism>
<protein>
    <submittedName>
        <fullName evidence="1">Uncharacterized protein</fullName>
    </submittedName>
</protein>
<dbReference type="RefSeq" id="WP_142090657.1">
    <property type="nucleotide sequence ID" value="NZ_CP035485.1"/>
</dbReference>
<gene>
    <name evidence="1" type="ORF">EPH95_13875</name>
</gene>
<dbReference type="Proteomes" id="UP000319756">
    <property type="component" value="Chromosome"/>
</dbReference>
<dbReference type="KEGG" id="sale:EPH95_13875"/>
<sequence length="108" mass="12691">MEAEELVNVQEQPMRMVFPSLFKHMAYQLEETHNIHPHDIDARVITGKSDLKVIIRFGDNFSHEEWQRFSYQAIENLDSDVKAFIHATGKTCIKVLFNDYFNMMKPST</sequence>
<evidence type="ECO:0000313" key="2">
    <source>
        <dbReference type="Proteomes" id="UP000319756"/>
    </source>
</evidence>
<proteinExistence type="predicted"/>
<evidence type="ECO:0000313" key="1">
    <source>
        <dbReference type="EMBL" id="QDI92141.1"/>
    </source>
</evidence>
<keyword evidence="2" id="KW-1185">Reference proteome</keyword>
<reference evidence="2" key="1">
    <citation type="submission" date="2019-01" db="EMBL/GenBank/DDBJ databases">
        <title>Genomic analysis of Salicibibacter sp. NKC3-5.</title>
        <authorList>
            <person name="Oh Y.J."/>
        </authorList>
    </citation>
    <scope>NUCLEOTIDE SEQUENCE [LARGE SCALE GENOMIC DNA]</scope>
    <source>
        <strain evidence="2">NKC3-5</strain>
    </source>
</reference>
<accession>A0A514LLK4</accession>
<dbReference type="OrthoDB" id="2629255at2"/>
<dbReference type="EMBL" id="CP035485">
    <property type="protein sequence ID" value="QDI92141.1"/>
    <property type="molecule type" value="Genomic_DNA"/>
</dbReference>